<dbReference type="OrthoDB" id="9769169at2"/>
<dbReference type="Gene3D" id="3.40.50.2300">
    <property type="match status" value="1"/>
</dbReference>
<dbReference type="PROSITE" id="PS50113">
    <property type="entry name" value="PAC"/>
    <property type="match status" value="1"/>
</dbReference>
<evidence type="ECO:0000313" key="11">
    <source>
        <dbReference type="Proteomes" id="UP000198635"/>
    </source>
</evidence>
<dbReference type="CDD" id="cd00130">
    <property type="entry name" value="PAS"/>
    <property type="match status" value="1"/>
</dbReference>
<dbReference type="PANTHER" id="PTHR43065">
    <property type="entry name" value="SENSOR HISTIDINE KINASE"/>
    <property type="match status" value="1"/>
</dbReference>
<feature type="domain" description="PAC" evidence="9">
    <location>
        <begin position="240"/>
        <end position="292"/>
    </location>
</feature>
<feature type="domain" description="PAS" evidence="8">
    <location>
        <begin position="165"/>
        <end position="232"/>
    </location>
</feature>
<dbReference type="Pfam" id="PF08447">
    <property type="entry name" value="PAS_3"/>
    <property type="match status" value="1"/>
</dbReference>
<dbReference type="InterPro" id="IPR003661">
    <property type="entry name" value="HisK_dim/P_dom"/>
</dbReference>
<dbReference type="CDD" id="cd00082">
    <property type="entry name" value="HisKA"/>
    <property type="match status" value="1"/>
</dbReference>
<dbReference type="Gene3D" id="1.10.287.130">
    <property type="match status" value="1"/>
</dbReference>
<dbReference type="InterPro" id="IPR035965">
    <property type="entry name" value="PAS-like_dom_sf"/>
</dbReference>
<keyword evidence="11" id="KW-1185">Reference proteome</keyword>
<dbReference type="EMBL" id="FORX01000009">
    <property type="protein sequence ID" value="SFJ91416.1"/>
    <property type="molecule type" value="Genomic_DNA"/>
</dbReference>
<feature type="domain" description="Histidine kinase" evidence="6">
    <location>
        <begin position="312"/>
        <end position="549"/>
    </location>
</feature>
<dbReference type="PROSITE" id="PS50109">
    <property type="entry name" value="HIS_KIN"/>
    <property type="match status" value="1"/>
</dbReference>
<dbReference type="InterPro" id="IPR000700">
    <property type="entry name" value="PAS-assoc_C"/>
</dbReference>
<dbReference type="InterPro" id="IPR005467">
    <property type="entry name" value="His_kinase_dom"/>
</dbReference>
<evidence type="ECO:0000313" key="10">
    <source>
        <dbReference type="EMBL" id="SFJ91416.1"/>
    </source>
</evidence>
<evidence type="ECO:0000256" key="1">
    <source>
        <dbReference type="ARBA" id="ARBA00000085"/>
    </source>
</evidence>
<gene>
    <name evidence="10" type="ORF">SAMN04488082_109100</name>
</gene>
<protein>
    <recommendedName>
        <fullName evidence="2">histidine kinase</fullName>
        <ecNumber evidence="2">2.7.13.3</ecNumber>
    </recommendedName>
</protein>
<dbReference type="PROSITE" id="PS50112">
    <property type="entry name" value="PAS"/>
    <property type="match status" value="1"/>
</dbReference>
<dbReference type="Gene3D" id="3.30.450.20">
    <property type="entry name" value="PAS domain"/>
    <property type="match status" value="1"/>
</dbReference>
<keyword evidence="5" id="KW-0175">Coiled coil</keyword>
<dbReference type="InterPro" id="IPR004358">
    <property type="entry name" value="Sig_transdc_His_kin-like_C"/>
</dbReference>
<dbReference type="SMART" id="SM00091">
    <property type="entry name" value="PAS"/>
    <property type="match status" value="1"/>
</dbReference>
<dbReference type="STRING" id="52560.SAMN04488082_109100"/>
<dbReference type="Pfam" id="PF02518">
    <property type="entry name" value="HATPase_c"/>
    <property type="match status" value="1"/>
</dbReference>
<dbReference type="GO" id="GO:0000155">
    <property type="term" value="F:phosphorelay sensor kinase activity"/>
    <property type="evidence" value="ECO:0007669"/>
    <property type="project" value="InterPro"/>
</dbReference>
<evidence type="ECO:0000259" key="6">
    <source>
        <dbReference type="PROSITE" id="PS50109"/>
    </source>
</evidence>
<dbReference type="RefSeq" id="WP_092375044.1">
    <property type="nucleotide sequence ID" value="NZ_FORX01000009.1"/>
</dbReference>
<dbReference type="NCBIfam" id="TIGR00229">
    <property type="entry name" value="sensory_box"/>
    <property type="match status" value="1"/>
</dbReference>
<accession>A0A1I3VAK7</accession>
<dbReference type="PROSITE" id="PS50110">
    <property type="entry name" value="RESPONSE_REGULATORY"/>
    <property type="match status" value="1"/>
</dbReference>
<evidence type="ECO:0000256" key="2">
    <source>
        <dbReference type="ARBA" id="ARBA00012438"/>
    </source>
</evidence>
<dbReference type="SMART" id="SM00448">
    <property type="entry name" value="REC"/>
    <property type="match status" value="1"/>
</dbReference>
<dbReference type="Proteomes" id="UP000198635">
    <property type="component" value="Unassembled WGS sequence"/>
</dbReference>
<organism evidence="10 11">
    <name type="scientific">Desulfomicrobium apsheronum</name>
    <dbReference type="NCBI Taxonomy" id="52560"/>
    <lineage>
        <taxon>Bacteria</taxon>
        <taxon>Pseudomonadati</taxon>
        <taxon>Thermodesulfobacteriota</taxon>
        <taxon>Desulfovibrionia</taxon>
        <taxon>Desulfovibrionales</taxon>
        <taxon>Desulfomicrobiaceae</taxon>
        <taxon>Desulfomicrobium</taxon>
    </lineage>
</organism>
<evidence type="ECO:0000259" key="8">
    <source>
        <dbReference type="PROSITE" id="PS50112"/>
    </source>
</evidence>
<dbReference type="PANTHER" id="PTHR43065:SF42">
    <property type="entry name" value="TWO-COMPONENT SENSOR PPRA"/>
    <property type="match status" value="1"/>
</dbReference>
<feature type="domain" description="Response regulatory" evidence="7">
    <location>
        <begin position="13"/>
        <end position="127"/>
    </location>
</feature>
<dbReference type="InterPro" id="IPR001610">
    <property type="entry name" value="PAC"/>
</dbReference>
<dbReference type="SUPFAM" id="SSF55874">
    <property type="entry name" value="ATPase domain of HSP90 chaperone/DNA topoisomerase II/histidine kinase"/>
    <property type="match status" value="1"/>
</dbReference>
<reference evidence="11" key="1">
    <citation type="submission" date="2016-10" db="EMBL/GenBank/DDBJ databases">
        <authorList>
            <person name="Varghese N."/>
            <person name="Submissions S."/>
        </authorList>
    </citation>
    <scope>NUCLEOTIDE SEQUENCE [LARGE SCALE GENOMIC DNA]</scope>
    <source>
        <strain evidence="11">DSM 5918</strain>
    </source>
</reference>
<evidence type="ECO:0000259" key="7">
    <source>
        <dbReference type="PROSITE" id="PS50110"/>
    </source>
</evidence>
<dbReference type="Gene3D" id="3.30.565.10">
    <property type="entry name" value="Histidine kinase-like ATPase, C-terminal domain"/>
    <property type="match status" value="1"/>
</dbReference>
<feature type="coiled-coil region" evidence="5">
    <location>
        <begin position="141"/>
        <end position="175"/>
    </location>
</feature>
<dbReference type="InterPro" id="IPR013655">
    <property type="entry name" value="PAS_fold_3"/>
</dbReference>
<sequence>MESSTKSKPSHRSILIIEDEEFIRLTVADHLKDSGHSVDEAPSGAEGLRMLDIDRHDTVLLDLRLGDMDGHSILAGIREKSSEIPVIIVSGAGDMHDVIKALRAGASDFLTKPILDFALLDLALEKAWERLDLLQERREYARELERRVLERTAELAETNRKLRESEALFRQLVENIKEIFWLQQLNPPRMLYVSKACEDILGVSEEVIMHDIRNLADRIHPDDRDRARHFYQLKTLEYSADEYFKFIRPDGEIRWLRSKIFPIADTEGVFTRVAGITEDITERVAAAEREKDNQRKLIQADKLISLGTLAAGVAHEINNPNHLLRLNAQALEQIWKLLREQLDESSPEIAAISIGGMSMGQLDTEIPRLLGGMIGASDRIRDIVQYMKDFARTDTQGFDVPVNVGDVLRAAISLLHNQLKNATDRLEVGIEEDLPPVKGRQQQLEQVFINLLMNAAEALPDKNAGIHVRLRRQSPHQLELTVHDEGTGISPQVMGHIFDPFFTTKRDCGGLGLGLAISKTIIDSHGGELCFEPVESGGTLARVTLPAMETGA</sequence>
<dbReference type="PRINTS" id="PR00344">
    <property type="entry name" value="BCTRLSENSOR"/>
</dbReference>
<evidence type="ECO:0000256" key="5">
    <source>
        <dbReference type="SAM" id="Coils"/>
    </source>
</evidence>
<evidence type="ECO:0000256" key="4">
    <source>
        <dbReference type="PROSITE-ProRule" id="PRU00169"/>
    </source>
</evidence>
<comment type="catalytic activity">
    <reaction evidence="1">
        <text>ATP + protein L-histidine = ADP + protein N-phospho-L-histidine.</text>
        <dbReference type="EC" id="2.7.13.3"/>
    </reaction>
</comment>
<dbReference type="InterPro" id="IPR003594">
    <property type="entry name" value="HATPase_dom"/>
</dbReference>
<dbReference type="SMART" id="SM00387">
    <property type="entry name" value="HATPase_c"/>
    <property type="match status" value="1"/>
</dbReference>
<dbReference type="InterPro" id="IPR011006">
    <property type="entry name" value="CheY-like_superfamily"/>
</dbReference>
<evidence type="ECO:0000259" key="9">
    <source>
        <dbReference type="PROSITE" id="PS50113"/>
    </source>
</evidence>
<dbReference type="SMART" id="SM00086">
    <property type="entry name" value="PAC"/>
    <property type="match status" value="1"/>
</dbReference>
<dbReference type="InterPro" id="IPR001789">
    <property type="entry name" value="Sig_transdc_resp-reg_receiver"/>
</dbReference>
<proteinExistence type="predicted"/>
<dbReference type="Pfam" id="PF00072">
    <property type="entry name" value="Response_reg"/>
    <property type="match status" value="1"/>
</dbReference>
<name>A0A1I3VAK7_9BACT</name>
<feature type="modified residue" description="4-aspartylphosphate" evidence="4">
    <location>
        <position position="62"/>
    </location>
</feature>
<dbReference type="InterPro" id="IPR000014">
    <property type="entry name" value="PAS"/>
</dbReference>
<dbReference type="EC" id="2.7.13.3" evidence="2"/>
<dbReference type="SUPFAM" id="SSF52172">
    <property type="entry name" value="CheY-like"/>
    <property type="match status" value="1"/>
</dbReference>
<evidence type="ECO:0000256" key="3">
    <source>
        <dbReference type="ARBA" id="ARBA00022553"/>
    </source>
</evidence>
<keyword evidence="3 4" id="KW-0597">Phosphoprotein</keyword>
<dbReference type="AlphaFoldDB" id="A0A1I3VAK7"/>
<dbReference type="SUPFAM" id="SSF55785">
    <property type="entry name" value="PYP-like sensor domain (PAS domain)"/>
    <property type="match status" value="1"/>
</dbReference>
<dbReference type="InterPro" id="IPR036890">
    <property type="entry name" value="HATPase_C_sf"/>
</dbReference>